<evidence type="ECO:0000313" key="2">
    <source>
        <dbReference type="EMBL" id="KIX91873.1"/>
    </source>
</evidence>
<evidence type="ECO:0000256" key="1">
    <source>
        <dbReference type="SAM" id="Phobius"/>
    </source>
</evidence>
<organism evidence="2 3">
    <name type="scientific">Staphylococcus microti</name>
    <dbReference type="NCBI Taxonomy" id="569857"/>
    <lineage>
        <taxon>Bacteria</taxon>
        <taxon>Bacillati</taxon>
        <taxon>Bacillota</taxon>
        <taxon>Bacilli</taxon>
        <taxon>Bacillales</taxon>
        <taxon>Staphylococcaceae</taxon>
        <taxon>Staphylococcus</taxon>
    </lineage>
</organism>
<proteinExistence type="predicted"/>
<name>A0ABR5CAX0_9STAP</name>
<keyword evidence="1" id="KW-0472">Membrane</keyword>
<keyword evidence="1" id="KW-1133">Transmembrane helix</keyword>
<comment type="caution">
    <text evidence="2">The sequence shown here is derived from an EMBL/GenBank/DDBJ whole genome shotgun (WGS) entry which is preliminary data.</text>
</comment>
<keyword evidence="3" id="KW-1185">Reference proteome</keyword>
<reference evidence="2 3" key="1">
    <citation type="submission" date="2015-01" db="EMBL/GenBank/DDBJ databases">
        <authorList>
            <person name="Guo J."/>
        </authorList>
    </citation>
    <scope>NUCLEOTIDE SEQUENCE [LARGE SCALE GENOMIC DNA]</scope>
    <source>
        <strain evidence="2 3">DSM 22147</strain>
    </source>
</reference>
<feature type="transmembrane region" description="Helical" evidence="1">
    <location>
        <begin position="94"/>
        <end position="113"/>
    </location>
</feature>
<accession>A0ABR5CAX0</accession>
<feature type="transmembrane region" description="Helical" evidence="1">
    <location>
        <begin position="70"/>
        <end position="88"/>
    </location>
</feature>
<sequence>MVQVNKDIEKKFAVSVATPWIKGKMDVDSHNVMIDIPNTVLFGLIPAGRRKHTTPLGNVSNVYTSSSYKLVRMIFGLLICLLSFGLFGTSFIRAFVLLALGALIIASGIITVFRYENNGHSVSVPLPFFEAHHAQAFADKVIAQINQYNDHRNGYMNAQMINNQQAQSTEQIINAMKK</sequence>
<evidence type="ECO:0000313" key="3">
    <source>
        <dbReference type="Proteomes" id="UP000032366"/>
    </source>
</evidence>
<protein>
    <submittedName>
        <fullName evidence="2">Uncharacterized protein</fullName>
    </submittedName>
</protein>
<dbReference type="EMBL" id="JXWY01000001">
    <property type="protein sequence ID" value="KIX91873.1"/>
    <property type="molecule type" value="Genomic_DNA"/>
</dbReference>
<keyword evidence="1" id="KW-0812">Transmembrane</keyword>
<dbReference type="Proteomes" id="UP000032366">
    <property type="component" value="Unassembled WGS sequence"/>
</dbReference>
<gene>
    <name evidence="2" type="ORF">TP70_00145</name>
</gene>